<protein>
    <recommendedName>
        <fullName evidence="2">DUF7133 domain-containing protein</fullName>
    </recommendedName>
</protein>
<dbReference type="Proteomes" id="UP000622317">
    <property type="component" value="Unassembled WGS sequence"/>
</dbReference>
<proteinExistence type="predicted"/>
<evidence type="ECO:0000256" key="1">
    <source>
        <dbReference type="SAM" id="SignalP"/>
    </source>
</evidence>
<name>A0A927FEW5_9BACT</name>
<organism evidence="3 4">
    <name type="scientific">Pelagicoccus enzymogenes</name>
    <dbReference type="NCBI Taxonomy" id="2773457"/>
    <lineage>
        <taxon>Bacteria</taxon>
        <taxon>Pseudomonadati</taxon>
        <taxon>Verrucomicrobiota</taxon>
        <taxon>Opitutia</taxon>
        <taxon>Puniceicoccales</taxon>
        <taxon>Pelagicoccaceae</taxon>
        <taxon>Pelagicoccus</taxon>
    </lineage>
</organism>
<dbReference type="PANTHER" id="PTHR33546">
    <property type="entry name" value="LARGE, MULTIFUNCTIONAL SECRETED PROTEIN-RELATED"/>
    <property type="match status" value="1"/>
</dbReference>
<comment type="caution">
    <text evidence="3">The sequence shown here is derived from an EMBL/GenBank/DDBJ whole genome shotgun (WGS) entry which is preliminary data.</text>
</comment>
<dbReference type="Pfam" id="PF23500">
    <property type="entry name" value="DUF7133"/>
    <property type="match status" value="1"/>
</dbReference>
<dbReference type="Gene3D" id="2.120.10.30">
    <property type="entry name" value="TolB, C-terminal domain"/>
    <property type="match status" value="1"/>
</dbReference>
<dbReference type="RefSeq" id="WP_191619199.1">
    <property type="nucleotide sequence ID" value="NZ_JACYFG010000051.1"/>
</dbReference>
<keyword evidence="1" id="KW-0732">Signal</keyword>
<dbReference type="InterPro" id="IPR011042">
    <property type="entry name" value="6-blade_b-propeller_TolB-like"/>
</dbReference>
<dbReference type="InterPro" id="IPR055557">
    <property type="entry name" value="DUF7133"/>
</dbReference>
<dbReference type="PANTHER" id="PTHR33546:SF1">
    <property type="entry name" value="LARGE, MULTIFUNCTIONAL SECRETED PROTEIN"/>
    <property type="match status" value="1"/>
</dbReference>
<evidence type="ECO:0000259" key="2">
    <source>
        <dbReference type="Pfam" id="PF23500"/>
    </source>
</evidence>
<keyword evidence="4" id="KW-1185">Reference proteome</keyword>
<dbReference type="SUPFAM" id="SSF63829">
    <property type="entry name" value="Calcium-dependent phosphotriesterase"/>
    <property type="match status" value="1"/>
</dbReference>
<dbReference type="EMBL" id="JACYFG010000051">
    <property type="protein sequence ID" value="MBD5782133.1"/>
    <property type="molecule type" value="Genomic_DNA"/>
</dbReference>
<reference evidence="3" key="1">
    <citation type="submission" date="2020-09" db="EMBL/GenBank/DDBJ databases">
        <title>Pelagicoccus enzymogenes sp. nov. with an EPS production, isolated from marine sediment.</title>
        <authorList>
            <person name="Feng X."/>
        </authorList>
    </citation>
    <scope>NUCLEOTIDE SEQUENCE</scope>
    <source>
        <strain evidence="3">NFK12</strain>
    </source>
</reference>
<evidence type="ECO:0000313" key="4">
    <source>
        <dbReference type="Proteomes" id="UP000622317"/>
    </source>
</evidence>
<dbReference type="AlphaFoldDB" id="A0A927FEW5"/>
<dbReference type="SUPFAM" id="SSF50952">
    <property type="entry name" value="Soluble quinoprotein glucose dehydrogenase"/>
    <property type="match status" value="1"/>
</dbReference>
<gene>
    <name evidence="3" type="ORF">IEN85_21725</name>
</gene>
<sequence>MKPFTIALSLFAITASPLFAGSYQIEAIEVPHYVMPEVGGLGFTPDGELVVALRRHGILMAQPSADPTAFPWRSFSTDSLHNPCGIQVISKSEVIVSQMPELTRITDTDGDGIADNYENIASPWGVSGNYHETNALVPDGQGGWYVAVGTASHNGPTFTHTRGTFAPNGRTGRNYAAVPWKGWILHVDSTGNSTPVAGGFRAPNGIVIDPQGHLLATDNQGDWRGTSPLYHIEKGNFYGHPSSLVWDKEFTKNVSQDPLQYYIDDFEQYQKDRTRAVIEFPQGFMCNSPSEPLFDTTDGAFGPFTGQAFVGDIAGDRILRCMIEEVDGVLQGAVVKFIDGGIGGGTNRLVFSPDGKTLYVGQTYRGWGNLAEGLKRVTYTDELPFEVQNIELEKDGFRLTFTKPIDSKKAYKLSNYNVKSYWYKSHHAYGSPQMDLQELGVSKVEVDGKTLFMQIPNLQADRIAEINLPSALAATDGTPLGQGQICYTIRKLKK</sequence>
<accession>A0A927FEW5</accession>
<feature type="domain" description="DUF7133" evidence="2">
    <location>
        <begin position="77"/>
        <end position="154"/>
    </location>
</feature>
<feature type="chain" id="PRO_5037830309" description="DUF7133 domain-containing protein" evidence="1">
    <location>
        <begin position="21"/>
        <end position="494"/>
    </location>
</feature>
<evidence type="ECO:0000313" key="3">
    <source>
        <dbReference type="EMBL" id="MBD5782133.1"/>
    </source>
</evidence>
<dbReference type="InterPro" id="IPR011041">
    <property type="entry name" value="Quinoprot_gluc/sorb_DH_b-prop"/>
</dbReference>
<feature type="signal peptide" evidence="1">
    <location>
        <begin position="1"/>
        <end position="20"/>
    </location>
</feature>